<dbReference type="CDD" id="cd06141">
    <property type="entry name" value="WRN_exo"/>
    <property type="match status" value="1"/>
</dbReference>
<dbReference type="Pfam" id="PF01612">
    <property type="entry name" value="DNA_pol_A_exo1"/>
    <property type="match status" value="1"/>
</dbReference>
<dbReference type="PANTHER" id="PTHR13620">
    <property type="entry name" value="3-5 EXONUCLEASE"/>
    <property type="match status" value="1"/>
</dbReference>
<evidence type="ECO:0000313" key="5">
    <source>
        <dbReference type="Proteomes" id="UP001140206"/>
    </source>
</evidence>
<feature type="domain" description="3'-5' exonuclease" evidence="3">
    <location>
        <begin position="19"/>
        <end position="208"/>
    </location>
</feature>
<dbReference type="InterPro" id="IPR051132">
    <property type="entry name" value="3-5_Exonuclease_domain"/>
</dbReference>
<evidence type="ECO:0000259" key="3">
    <source>
        <dbReference type="SMART" id="SM00474"/>
    </source>
</evidence>
<dbReference type="EMBL" id="JAMFTS010000003">
    <property type="protein sequence ID" value="KAJ4780712.1"/>
    <property type="molecule type" value="Genomic_DNA"/>
</dbReference>
<dbReference type="GO" id="GO:0008408">
    <property type="term" value="F:3'-5' exonuclease activity"/>
    <property type="evidence" value="ECO:0007669"/>
    <property type="project" value="InterPro"/>
</dbReference>
<dbReference type="Proteomes" id="UP001140206">
    <property type="component" value="Chromosome 3"/>
</dbReference>
<reference evidence="4" key="1">
    <citation type="submission" date="2022-08" db="EMBL/GenBank/DDBJ databases">
        <authorList>
            <person name="Marques A."/>
        </authorList>
    </citation>
    <scope>NUCLEOTIDE SEQUENCE</scope>
    <source>
        <strain evidence="4">RhyPub2mFocal</strain>
        <tissue evidence="4">Leaves</tissue>
    </source>
</reference>
<gene>
    <name evidence="4" type="ORF">LUZ62_064969</name>
</gene>
<keyword evidence="5" id="KW-1185">Reference proteome</keyword>
<dbReference type="InterPro" id="IPR002562">
    <property type="entry name" value="3'-5'_exonuclease_dom"/>
</dbReference>
<keyword evidence="2" id="KW-0378">Hydrolase</keyword>
<protein>
    <submittedName>
        <fullName evidence="4">Werner Syndrome-like exonuclease</fullName>
    </submittedName>
</protein>
<sequence>MGIVYNPADSTFDVSFNNYTIKTTVTACSSVASNWINDILRIHSHQNPIVVGLDIEWCPNGFYGTTGENPAALLQLCVEDRCLIFQLIHCDYMPFEFIYFFSNDRLNFVGVGITSDFKKLEKDYGMKVRSCVNELGDLAAERTGWELMRKWSLQKLLLELREMQLEKPKSICLSNWSNRLLTPAQIEYAALDAFASFDLGWHLIFEDFFCS</sequence>
<dbReference type="GO" id="GO:0006139">
    <property type="term" value="P:nucleobase-containing compound metabolic process"/>
    <property type="evidence" value="ECO:0007669"/>
    <property type="project" value="InterPro"/>
</dbReference>
<proteinExistence type="predicted"/>
<dbReference type="GO" id="GO:0005634">
    <property type="term" value="C:nucleus"/>
    <property type="evidence" value="ECO:0007669"/>
    <property type="project" value="TreeGrafter"/>
</dbReference>
<dbReference type="Gene3D" id="3.30.420.10">
    <property type="entry name" value="Ribonuclease H-like superfamily/Ribonuclease H"/>
    <property type="match status" value="1"/>
</dbReference>
<dbReference type="GO" id="GO:0005737">
    <property type="term" value="C:cytoplasm"/>
    <property type="evidence" value="ECO:0007669"/>
    <property type="project" value="TreeGrafter"/>
</dbReference>
<keyword evidence="1" id="KW-0540">Nuclease</keyword>
<keyword evidence="4" id="KW-0269">Exonuclease</keyword>
<dbReference type="SMART" id="SM00474">
    <property type="entry name" value="35EXOc"/>
    <property type="match status" value="1"/>
</dbReference>
<dbReference type="PANTHER" id="PTHR13620:SF121">
    <property type="entry name" value="EMB|CAB82946.1-RELATED"/>
    <property type="match status" value="1"/>
</dbReference>
<comment type="caution">
    <text evidence="4">The sequence shown here is derived from an EMBL/GenBank/DDBJ whole genome shotgun (WGS) entry which is preliminary data.</text>
</comment>
<name>A0AAV8EHW9_9POAL</name>
<dbReference type="InterPro" id="IPR012337">
    <property type="entry name" value="RNaseH-like_sf"/>
</dbReference>
<organism evidence="4 5">
    <name type="scientific">Rhynchospora pubera</name>
    <dbReference type="NCBI Taxonomy" id="906938"/>
    <lineage>
        <taxon>Eukaryota</taxon>
        <taxon>Viridiplantae</taxon>
        <taxon>Streptophyta</taxon>
        <taxon>Embryophyta</taxon>
        <taxon>Tracheophyta</taxon>
        <taxon>Spermatophyta</taxon>
        <taxon>Magnoliopsida</taxon>
        <taxon>Liliopsida</taxon>
        <taxon>Poales</taxon>
        <taxon>Cyperaceae</taxon>
        <taxon>Cyperoideae</taxon>
        <taxon>Rhynchosporeae</taxon>
        <taxon>Rhynchospora</taxon>
    </lineage>
</organism>
<dbReference type="SUPFAM" id="SSF53098">
    <property type="entry name" value="Ribonuclease H-like"/>
    <property type="match status" value="1"/>
</dbReference>
<evidence type="ECO:0000256" key="1">
    <source>
        <dbReference type="ARBA" id="ARBA00022722"/>
    </source>
</evidence>
<evidence type="ECO:0000256" key="2">
    <source>
        <dbReference type="ARBA" id="ARBA00022801"/>
    </source>
</evidence>
<dbReference type="InterPro" id="IPR036397">
    <property type="entry name" value="RNaseH_sf"/>
</dbReference>
<evidence type="ECO:0000313" key="4">
    <source>
        <dbReference type="EMBL" id="KAJ4780712.1"/>
    </source>
</evidence>
<dbReference type="AlphaFoldDB" id="A0AAV8EHW9"/>
<dbReference type="GO" id="GO:0003676">
    <property type="term" value="F:nucleic acid binding"/>
    <property type="evidence" value="ECO:0007669"/>
    <property type="project" value="InterPro"/>
</dbReference>
<accession>A0AAV8EHW9</accession>